<dbReference type="EMBL" id="BFAV01000045">
    <property type="protein sequence ID" value="GBF32630.1"/>
    <property type="molecule type" value="Genomic_DNA"/>
</dbReference>
<organism evidence="1 2">
    <name type="scientific">Desulfocucumis palustris</name>
    <dbReference type="NCBI Taxonomy" id="1898651"/>
    <lineage>
        <taxon>Bacteria</taxon>
        <taxon>Bacillati</taxon>
        <taxon>Bacillota</taxon>
        <taxon>Clostridia</taxon>
        <taxon>Eubacteriales</taxon>
        <taxon>Desulfocucumaceae</taxon>
        <taxon>Desulfocucumis</taxon>
    </lineage>
</organism>
<dbReference type="AlphaFoldDB" id="A0A2L2X9C3"/>
<keyword evidence="2" id="KW-1185">Reference proteome</keyword>
<protein>
    <submittedName>
        <fullName evidence="1">Uncharacterized protein</fullName>
    </submittedName>
</protein>
<proteinExistence type="predicted"/>
<accession>A0A2L2X9C3</accession>
<evidence type="ECO:0000313" key="1">
    <source>
        <dbReference type="EMBL" id="GBF32630.1"/>
    </source>
</evidence>
<dbReference type="Proteomes" id="UP000239549">
    <property type="component" value="Unassembled WGS sequence"/>
</dbReference>
<gene>
    <name evidence="1" type="ORF">DCCM_0826</name>
</gene>
<reference evidence="2" key="1">
    <citation type="submission" date="2018-02" db="EMBL/GenBank/DDBJ databases">
        <title>Genome sequence of Desulfocucumis palustris strain NAW-5.</title>
        <authorList>
            <person name="Watanabe M."/>
            <person name="Kojima H."/>
            <person name="Fukui M."/>
        </authorList>
    </citation>
    <scope>NUCLEOTIDE SEQUENCE [LARGE SCALE GENOMIC DNA]</scope>
    <source>
        <strain evidence="2">NAW-5</strain>
    </source>
</reference>
<evidence type="ECO:0000313" key="2">
    <source>
        <dbReference type="Proteomes" id="UP000239549"/>
    </source>
</evidence>
<comment type="caution">
    <text evidence="1">The sequence shown here is derived from an EMBL/GenBank/DDBJ whole genome shotgun (WGS) entry which is preliminary data.</text>
</comment>
<name>A0A2L2X9C3_9FIRM</name>
<sequence>MVQNKRRIKRISGKAARAGGFLPPARRRRECQAGKLTLKTLKQ</sequence>